<dbReference type="Proteomes" id="UP000005640">
    <property type="component" value="Chromosome 11"/>
</dbReference>
<dbReference type="Antibodypedia" id="22789">
    <property type="antibodies" value="381 antibodies from 23 providers"/>
</dbReference>
<dbReference type="GeneTree" id="ENSGT00940000161708"/>
<feature type="domain" description="VWFD" evidence="4">
    <location>
        <begin position="67"/>
        <end position="181"/>
    </location>
</feature>
<dbReference type="OpenTargets" id="ENSG00000184956"/>
<dbReference type="ProteomicsDB" id="21095"/>
<dbReference type="MassIVE" id="E9PJC5"/>
<accession>E9PJC5</accession>
<dbReference type="OrthoDB" id="160294at2759"/>
<dbReference type="Bgee" id="ENSG00000184956">
    <property type="expression patterns" value="Expressed in body of pancreas and 93 other cell types or tissues"/>
</dbReference>
<evidence type="ECO:0000313" key="6">
    <source>
        <dbReference type="Proteomes" id="UP000005640"/>
    </source>
</evidence>
<evidence type="ECO:0000256" key="1">
    <source>
        <dbReference type="ARBA" id="ARBA00023157"/>
    </source>
</evidence>
<evidence type="ECO:0000313" key="5">
    <source>
        <dbReference type="Ensembl" id="ENSP00000433790.1"/>
    </source>
</evidence>
<dbReference type="Pfam" id="PF00094">
    <property type="entry name" value="VWD"/>
    <property type="match status" value="1"/>
</dbReference>
<dbReference type="HOGENOM" id="CLU_1492357_0_0_1"/>
<dbReference type="InterPro" id="IPR050780">
    <property type="entry name" value="Mucin_vWF_Thrombospondin_sf"/>
</dbReference>
<dbReference type="PANTHER" id="PTHR11339">
    <property type="entry name" value="EXTRACELLULAR MATRIX GLYCOPROTEIN RELATED"/>
    <property type="match status" value="1"/>
</dbReference>
<reference evidence="5 6" key="1">
    <citation type="journal article" date="2001" name="Nature">
        <title>Initial sequencing and analysis of the human genome.</title>
        <authorList>
            <consortium name="International Human Genome Sequencing Consortium"/>
            <person name="Lander E.S."/>
            <person name="Linton L.M."/>
            <person name="Birren B."/>
            <person name="Nusbaum C."/>
            <person name="Zody M.C."/>
            <person name="Baldwin J."/>
            <person name="Devon K."/>
            <person name="Dewar K."/>
            <person name="Doyle M."/>
            <person name="FitzHugh W."/>
            <person name="Funke R."/>
            <person name="Gage D."/>
            <person name="Harris K."/>
            <person name="Heaford A."/>
            <person name="Howland J."/>
            <person name="Kann L."/>
            <person name="Lehoczky J."/>
            <person name="LeVine R."/>
            <person name="McEwan P."/>
            <person name="McKernan K."/>
            <person name="Meldrim J."/>
            <person name="Mesirov J.P."/>
            <person name="Miranda C."/>
            <person name="Morris W."/>
            <person name="Naylor J."/>
            <person name="Raymond C."/>
            <person name="Rosetti M."/>
            <person name="Santos R."/>
            <person name="Sheridan A."/>
            <person name="Sougnez C."/>
            <person name="Stange-Thomann N."/>
            <person name="Stojanovic N."/>
            <person name="Subramanian A."/>
            <person name="Wyman D."/>
            <person name="Rogers J."/>
            <person name="Sulston J."/>
            <person name="Ainscough R."/>
            <person name="Beck S."/>
            <person name="Bentley D."/>
            <person name="Burton J."/>
            <person name="Clee C."/>
            <person name="Carter N."/>
            <person name="Coulson A."/>
            <person name="Deadman R."/>
            <person name="Deloukas P."/>
            <person name="Dunham A."/>
            <person name="Dunham I."/>
            <person name="Durbin R."/>
            <person name="French L."/>
            <person name="Grafham D."/>
            <person name="Gregory S."/>
            <person name="Hubbard T."/>
            <person name="Humphray S."/>
            <person name="Hunt A."/>
            <person name="Jones M."/>
            <person name="Lloyd C."/>
            <person name="McMurray A."/>
            <person name="Matthews L."/>
            <person name="Mercer S."/>
            <person name="Milne S."/>
            <person name="Mullikin J.C."/>
            <person name="Mungall A."/>
            <person name="Plumb R."/>
            <person name="Ross M."/>
            <person name="Shownkeen R."/>
            <person name="Sims S."/>
            <person name="Waterston R.H."/>
            <person name="Wilson R.K."/>
            <person name="Hillier L.W."/>
            <person name="McPherson J.D."/>
            <person name="Marra M.A."/>
            <person name="Mardis E.R."/>
            <person name="Fulton L.A."/>
            <person name="Chinwalla A.T."/>
            <person name="Pepin K.H."/>
            <person name="Gish W.R."/>
            <person name="Chissoe S.L."/>
            <person name="Wendl M.C."/>
            <person name="Delehaunty K.D."/>
            <person name="Miner T.L."/>
            <person name="Delehaunty A."/>
            <person name="Kramer J.B."/>
            <person name="Cook L.L."/>
            <person name="Fulton R.S."/>
            <person name="Johnson D.L."/>
            <person name="Minx P.J."/>
            <person name="Clifton S.W."/>
            <person name="Hawkins T."/>
            <person name="Branscomb E."/>
            <person name="Predki P."/>
            <person name="Richardson P."/>
            <person name="Wenning S."/>
            <person name="Slezak T."/>
            <person name="Doggett N."/>
            <person name="Cheng J.F."/>
            <person name="Olsen A."/>
            <person name="Lucas S."/>
            <person name="Elkin C."/>
            <person name="Uberbacher E."/>
            <person name="Frazier M."/>
            <person name="Gibbs R.A."/>
            <person name="Muzny D.M."/>
            <person name="Scherer S.E."/>
            <person name="Bouck J.B."/>
            <person name="Sodergren E.J."/>
            <person name="Worley K.C."/>
            <person name="Rives C.M."/>
            <person name="Gorrell J.H."/>
            <person name="Metzker M.L."/>
            <person name="Naylor S.L."/>
            <person name="Kucherlapati R.S."/>
            <person name="Nelson D.L."/>
            <person name="Weinstock G.M."/>
            <person name="Sakaki Y."/>
            <person name="Fujiyama A."/>
            <person name="Hattori M."/>
            <person name="Yada T."/>
            <person name="Toyoda A."/>
            <person name="Itoh T."/>
            <person name="Kawagoe C."/>
            <person name="Watanabe H."/>
            <person name="Totoki Y."/>
            <person name="Taylor T."/>
            <person name="Weissenbach J."/>
            <person name="Heilig R."/>
            <person name="Saurin W."/>
            <person name="Artiguenave F."/>
            <person name="Brottier P."/>
            <person name="Bruls T."/>
            <person name="Pelletier E."/>
            <person name="Robert C."/>
            <person name="Wincker P."/>
            <person name="Smith D.R."/>
            <person name="Doucette-Stamm L."/>
            <person name="Rubenfield M."/>
            <person name="Weinstock K."/>
            <person name="Lee H.M."/>
            <person name="Dubois J."/>
            <person name="Rosenthal A."/>
            <person name="Platzer M."/>
            <person name="Nyakatura G."/>
            <person name="Taudien S."/>
            <person name="Rump A."/>
            <person name="Yang H."/>
            <person name="Yu J."/>
            <person name="Wang J."/>
            <person name="Huang G."/>
            <person name="Gu J."/>
            <person name="Hood L."/>
            <person name="Rowen L."/>
            <person name="Madan A."/>
            <person name="Qin S."/>
            <person name="Davis R.W."/>
            <person name="Federspiel N.A."/>
            <person name="Abola A.P."/>
            <person name="Proctor M.J."/>
            <person name="Myers R.M."/>
            <person name="Schmutz J."/>
            <person name="Dickson M."/>
            <person name="Grimwood J."/>
            <person name="Cox D.R."/>
            <person name="Olson M.V."/>
            <person name="Kaul R."/>
            <person name="Raymond C."/>
            <person name="Shimizu N."/>
            <person name="Kawasaki K."/>
            <person name="Minoshima S."/>
            <person name="Evans G.A."/>
            <person name="Athanasiou M."/>
            <person name="Schultz R."/>
            <person name="Roe B.A."/>
            <person name="Chen F."/>
            <person name="Pan H."/>
            <person name="Ramser J."/>
            <person name="Lehrach H."/>
            <person name="Reinhardt R."/>
            <person name="McCombie W.R."/>
            <person name="de la Bastide M."/>
            <person name="Dedhia N."/>
            <person name="Blocker H."/>
            <person name="Hornischer K."/>
            <person name="Nordsiek G."/>
            <person name="Agarwala R."/>
            <person name="Aravind L."/>
            <person name="Bailey J.A."/>
            <person name="Bateman A."/>
            <person name="Batzoglou S."/>
            <person name="Birney E."/>
            <person name="Bork P."/>
            <person name="Brown D.G."/>
            <person name="Burge C.B."/>
            <person name="Cerutti L."/>
            <person name="Chen H.C."/>
            <person name="Church D."/>
            <person name="Clamp M."/>
            <person name="Copley R.R."/>
            <person name="Doerks T."/>
            <person name="Eddy S.R."/>
            <person name="Eichler E.E."/>
            <person name="Furey T.S."/>
            <person name="Galagan J."/>
            <person name="Gilbert J.G."/>
            <person name="Harmon C."/>
            <person name="Hayashizaki Y."/>
            <person name="Haussler D."/>
            <person name="Hermjakob H."/>
            <person name="Hokamp K."/>
            <person name="Jang W."/>
            <person name="Johnson L.S."/>
            <person name="Jones T.A."/>
            <person name="Kasif S."/>
            <person name="Kaspryzk A."/>
            <person name="Kennedy S."/>
            <person name="Kent W.J."/>
            <person name="Kitts P."/>
            <person name="Koonin E.V."/>
            <person name="Korf I."/>
            <person name="Kulp D."/>
            <person name="Lancet D."/>
            <person name="Lowe T.M."/>
            <person name="McLysaght A."/>
            <person name="Mikkelsen T."/>
            <person name="Moran J.V."/>
            <person name="Mulder N."/>
            <person name="Pollara V.J."/>
            <person name="Ponting C.P."/>
            <person name="Schuler G."/>
            <person name="Schultz J."/>
            <person name="Slater G."/>
            <person name="Smit A.F."/>
            <person name="Stupka E."/>
            <person name="Szustakowski J."/>
            <person name="Thierry-Mieg D."/>
            <person name="Thierry-Mieg J."/>
            <person name="Wagner L."/>
            <person name="Wallis J."/>
            <person name="Wheeler R."/>
            <person name="Williams A."/>
            <person name="Wolf Y.I."/>
            <person name="Wolfe K.H."/>
            <person name="Yang S.P."/>
            <person name="Yeh R.F."/>
            <person name="Collins F."/>
            <person name="Guyer M.S."/>
            <person name="Peterson J."/>
            <person name="Felsenfeld A."/>
            <person name="Wetterstrand K.A."/>
            <person name="Patrinos A."/>
            <person name="Morgan M.J."/>
            <person name="de Jong P."/>
            <person name="Catanese J.J."/>
            <person name="Osoegawa K."/>
            <person name="Shizuya H."/>
            <person name="Choi S."/>
            <person name="Chen Y.J."/>
        </authorList>
    </citation>
    <scope>NUCLEOTIDE SEQUENCE [LARGE SCALE GENOMIC DNA]</scope>
</reference>
<feature type="non-terminal residue" evidence="5">
    <location>
        <position position="181"/>
    </location>
</feature>
<name>E9PJC5_HUMAN</name>
<dbReference type="EMBL" id="KC877389">
    <property type="status" value="NOT_ANNOTATED_CDS"/>
    <property type="molecule type" value="Genomic_DNA"/>
</dbReference>
<evidence type="ECO:0000259" key="4">
    <source>
        <dbReference type="PROSITE" id="PS51233"/>
    </source>
</evidence>
<gene>
    <name evidence="5" type="primary">MUC6</name>
</gene>
<organism evidence="5 6">
    <name type="scientific">Homo sapiens</name>
    <name type="common">Human</name>
    <dbReference type="NCBI Taxonomy" id="9606"/>
    <lineage>
        <taxon>Eukaryota</taxon>
        <taxon>Metazoa</taxon>
        <taxon>Chordata</taxon>
        <taxon>Craniata</taxon>
        <taxon>Vertebrata</taxon>
        <taxon>Euteleostomi</taxon>
        <taxon>Mammalia</taxon>
        <taxon>Eutheria</taxon>
        <taxon>Euarchontoglires</taxon>
        <taxon>Primates</taxon>
        <taxon>Haplorrhini</taxon>
        <taxon>Catarrhini</taxon>
        <taxon>Hominidae</taxon>
        <taxon>Homo</taxon>
    </lineage>
</organism>
<sequence>MDTSRTPSVCRETGGAALSRGERRPQGRRGSPTPTAGPVHTGLANTSYTSPGLQRLKDSPQTAPDKGQCSTWGAGHFSTFDHHVYDFSGTCNYIFAATCKDAFPTFSVQLRRGPDGSISRIIVELGASVVTVSEAIISVKDIGVISLPYTSNGLQITPFGQSVRLVAKQLELELEVVWGPD</sequence>
<dbReference type="EMBL" id="AC139749">
    <property type="status" value="NOT_ANNOTATED_CDS"/>
    <property type="molecule type" value="Genomic_DNA"/>
</dbReference>
<keyword evidence="6" id="KW-1185">Reference proteome</keyword>
<evidence type="ECO:0007829" key="7">
    <source>
        <dbReference type="PeptideAtlas" id="E9PJC5"/>
    </source>
</evidence>
<reference evidence="5 6" key="2">
    <citation type="journal article" date="2004" name="Nature">
        <title>Finishing the euchromatic sequence of the human genome.</title>
        <authorList>
            <consortium name="International Human Genome Sequencing Consortium"/>
        </authorList>
    </citation>
    <scope>NUCLEOTIDE SEQUENCE [LARGE SCALE GENOMIC DNA]</scope>
</reference>
<dbReference type="InterPro" id="IPR001846">
    <property type="entry name" value="VWF_type-D"/>
</dbReference>
<reference evidence="5" key="4">
    <citation type="submission" date="2025-08" db="UniProtKB">
        <authorList>
            <consortium name="Ensembl"/>
        </authorList>
    </citation>
    <scope>IDENTIFICATION</scope>
</reference>
<dbReference type="ExpressionAtlas" id="E9PJC5">
    <property type="expression patterns" value="baseline and differential"/>
</dbReference>
<dbReference type="VEuPathDB" id="HostDB:ENSG00000184956"/>
<feature type="region of interest" description="Disordered" evidence="3">
    <location>
        <begin position="1"/>
        <end position="51"/>
    </location>
</feature>
<dbReference type="HGNC" id="HGNC:7517">
    <property type="gene designation" value="MUC6"/>
</dbReference>
<keyword evidence="2" id="KW-0325">Glycoprotein</keyword>
<dbReference type="EMBL" id="KC877387">
    <property type="status" value="NOT_ANNOTATED_CDS"/>
    <property type="molecule type" value="Genomic_DNA"/>
</dbReference>
<reference evidence="5 6" key="3">
    <citation type="journal article" date="2006" name="Nature">
        <title>Human chromosome 11 DNA sequence and analysis including novel gene identification.</title>
        <authorList>
            <person name="Taylor T.D."/>
            <person name="Noguchi H."/>
            <person name="Totoki Y."/>
            <person name="Toyoda A."/>
            <person name="Kuroki Y."/>
            <person name="Dewar K."/>
            <person name="Lloyd C."/>
            <person name="Itoh T."/>
            <person name="Takeda T."/>
            <person name="Kim D.W."/>
            <person name="She X."/>
            <person name="Barlow K.F."/>
            <person name="Bloom T."/>
            <person name="Bruford E."/>
            <person name="Chang J.L."/>
            <person name="Cuomo C.A."/>
            <person name="Eichler E."/>
            <person name="FitzGerald M.G."/>
            <person name="Jaffe D.B."/>
            <person name="LaButti K."/>
            <person name="Nicol R."/>
            <person name="Park H.S."/>
            <person name="Seaman C."/>
            <person name="Sougnez C."/>
            <person name="Yang X."/>
            <person name="Zimmer A.R."/>
            <person name="Zody M.C."/>
            <person name="Birren B.W."/>
            <person name="Nusbaum C."/>
            <person name="Fujiyama A."/>
            <person name="Hattori M."/>
            <person name="Rogers J."/>
            <person name="Lander E.S."/>
            <person name="Sakaki Y."/>
        </authorList>
    </citation>
    <scope>NUCLEOTIDE SEQUENCE [LARGE SCALE GENOMIC DNA]</scope>
</reference>
<evidence type="ECO:0000256" key="3">
    <source>
        <dbReference type="SAM" id="MobiDB-lite"/>
    </source>
</evidence>
<dbReference type="SMR" id="E9PJC5"/>
<reference evidence="5" key="5">
    <citation type="submission" date="2025-09" db="UniProtKB">
        <authorList>
            <consortium name="Ensembl"/>
        </authorList>
    </citation>
    <scope>IDENTIFICATION</scope>
</reference>
<dbReference type="PANTHER" id="PTHR11339:SF264">
    <property type="entry name" value="MUCIN-6"/>
    <property type="match status" value="1"/>
</dbReference>
<keyword evidence="1" id="KW-1015">Disulfide bond</keyword>
<proteinExistence type="evidence at protein level"/>
<evidence type="ECO:0000256" key="2">
    <source>
        <dbReference type="ARBA" id="ARBA00023180"/>
    </source>
</evidence>
<evidence type="ECO:0007829" key="8">
    <source>
        <dbReference type="ProteomicsDB" id="E9PJC5"/>
    </source>
</evidence>
<dbReference type="Ensembl" id="ENST00000525923.1">
    <property type="protein sequence ID" value="ENSP00000433790.1"/>
    <property type="gene ID" value="ENSG00000184956.16"/>
</dbReference>
<protein>
    <submittedName>
        <fullName evidence="5">Mucin 6, oligomeric mucus/gel-forming</fullName>
    </submittedName>
</protein>
<dbReference type="AlphaFoldDB" id="E9PJC5"/>
<dbReference type="PROSITE" id="PS51233">
    <property type="entry name" value="VWFD"/>
    <property type="match status" value="1"/>
</dbReference>
<dbReference type="UCSC" id="uc057xrm.1">
    <property type="organism name" value="human"/>
</dbReference>
<keyword evidence="7 8" id="KW-1267">Proteomics identification</keyword>